<evidence type="ECO:0000313" key="4">
    <source>
        <dbReference type="EMBL" id="SDR03559.1"/>
    </source>
</evidence>
<accession>A0A1H1FS54</accession>
<feature type="domain" description="ASPIC/UnbV" evidence="2">
    <location>
        <begin position="486"/>
        <end position="551"/>
    </location>
</feature>
<dbReference type="SUPFAM" id="SSF69318">
    <property type="entry name" value="Integrin alpha N-terminal domain"/>
    <property type="match status" value="1"/>
</dbReference>
<dbReference type="Pfam" id="PF13517">
    <property type="entry name" value="FG-GAP_3"/>
    <property type="match status" value="3"/>
</dbReference>
<dbReference type="InterPro" id="IPR027039">
    <property type="entry name" value="Crtac1"/>
</dbReference>
<organism evidence="4 5">
    <name type="scientific">Halopelagius longus</name>
    <dbReference type="NCBI Taxonomy" id="1236180"/>
    <lineage>
        <taxon>Archaea</taxon>
        <taxon>Methanobacteriati</taxon>
        <taxon>Methanobacteriota</taxon>
        <taxon>Stenosarchaea group</taxon>
        <taxon>Halobacteria</taxon>
        <taxon>Halobacteriales</taxon>
        <taxon>Haloferacaceae</taxon>
    </lineage>
</organism>
<reference evidence="3 6" key="3">
    <citation type="submission" date="2018-07" db="EMBL/GenBank/DDBJ databases">
        <title>Genome sequence of extremly halophilic archaeon Halopelagius longus strain BC12-B1.</title>
        <authorList>
            <person name="Zhang X."/>
        </authorList>
    </citation>
    <scope>NUCLEOTIDE SEQUENCE [LARGE SCALE GENOMIC DNA]</scope>
    <source>
        <strain evidence="3 6">BC12-B1</strain>
    </source>
</reference>
<dbReference type="Proteomes" id="UP000199289">
    <property type="component" value="Unassembled WGS sequence"/>
</dbReference>
<evidence type="ECO:0000313" key="3">
    <source>
        <dbReference type="EMBL" id="RDI70195.1"/>
    </source>
</evidence>
<protein>
    <submittedName>
        <fullName evidence="3">CRTAC1 family protein</fullName>
    </submittedName>
    <submittedName>
        <fullName evidence="4">Repeat domain-containing protein</fullName>
    </submittedName>
</protein>
<dbReference type="InterPro" id="IPR013517">
    <property type="entry name" value="FG-GAP"/>
</dbReference>
<evidence type="ECO:0000313" key="5">
    <source>
        <dbReference type="Proteomes" id="UP000199289"/>
    </source>
</evidence>
<dbReference type="Proteomes" id="UP000255421">
    <property type="component" value="Unassembled WGS sequence"/>
</dbReference>
<dbReference type="InterPro" id="IPR011519">
    <property type="entry name" value="UnbV_ASPIC"/>
</dbReference>
<evidence type="ECO:0000256" key="1">
    <source>
        <dbReference type="ARBA" id="ARBA00022729"/>
    </source>
</evidence>
<sequence length="574" mass="63776">MSRERVIVTAVVLLGVAMYAVPAALIVPSFVGDTGITASIQDGGANGSQSATDLNFSEVASERGLVYESVRKQAGMRGKISRSGAFVADYDRDLDSDALLLGGNRPMLFENDGGRFSRSKALPSLNESAQYRTALFVDYDNDGWRDLVIFPLFGEPLLLHNDHGSFSPRPEAFRTRINVPVSATAADYDGDGCADVFVAQNGDWKTTYPARVMPNRTADNGQRNYLFRGTCDSDFQRVDVGIDGEHWSLSTSFVDFTGDGRPDIHVANDFHHDLLYVNRGDGSFEPREIPKTNRNGMASEVADVDGDTDPDIFVSNIYWTRQIREKLDTIGVITEGSIGNNLLINDGEGNFTDRAVEYDVRNGRWGWAASMTDLDNDGDLDLFHTTREQFVPEELEAKWGEQFEYYQHSRIFERVERGRFEDRTATAVGMVKTDGRGVGQLDFDADGHADLIAANADGTTRLYRNQAPNGNALQVTVRPDDNRTVLGTTVTVVTENRTNYRRLNAKADFLSQDSHVLHVGIGDADRIERLRVEYPDGTVVRFHDLCPNRRLVVRGDRIVERRMLGTNATRTATC</sequence>
<dbReference type="AlphaFoldDB" id="A0A1H1FS54"/>
<evidence type="ECO:0000259" key="2">
    <source>
        <dbReference type="Pfam" id="PF07593"/>
    </source>
</evidence>
<reference evidence="4" key="1">
    <citation type="submission" date="2016-10" db="EMBL/GenBank/DDBJ databases">
        <authorList>
            <person name="de Groot N.N."/>
        </authorList>
    </citation>
    <scope>NUCLEOTIDE SEQUENCE [LARGE SCALE GENOMIC DNA]</scope>
    <source>
        <strain evidence="4">CGMCC 1.12397</strain>
    </source>
</reference>
<reference evidence="5" key="2">
    <citation type="submission" date="2016-10" db="EMBL/GenBank/DDBJ databases">
        <authorList>
            <person name="Varghese N."/>
            <person name="Submissions S."/>
        </authorList>
    </citation>
    <scope>NUCLEOTIDE SEQUENCE [LARGE SCALE GENOMIC DNA]</scope>
    <source>
        <strain evidence="5">CGMCC 1.12397</strain>
    </source>
</reference>
<evidence type="ECO:0000313" key="6">
    <source>
        <dbReference type="Proteomes" id="UP000255421"/>
    </source>
</evidence>
<dbReference type="PANTHER" id="PTHR16026:SF0">
    <property type="entry name" value="CARTILAGE ACIDIC PROTEIN 1"/>
    <property type="match status" value="1"/>
</dbReference>
<dbReference type="EMBL" id="FNKQ01000004">
    <property type="protein sequence ID" value="SDR03559.1"/>
    <property type="molecule type" value="Genomic_DNA"/>
</dbReference>
<dbReference type="RefSeq" id="WP_092538858.1">
    <property type="nucleotide sequence ID" value="NZ_FNKQ01000004.1"/>
</dbReference>
<dbReference type="PANTHER" id="PTHR16026">
    <property type="entry name" value="CARTILAGE ACIDIC PROTEIN 1"/>
    <property type="match status" value="1"/>
</dbReference>
<proteinExistence type="predicted"/>
<name>A0A1H1FS54_9EURY</name>
<dbReference type="InterPro" id="IPR028994">
    <property type="entry name" value="Integrin_alpha_N"/>
</dbReference>
<keyword evidence="1" id="KW-0732">Signal</keyword>
<dbReference type="EMBL" id="QQST01000002">
    <property type="protein sequence ID" value="RDI70195.1"/>
    <property type="molecule type" value="Genomic_DNA"/>
</dbReference>
<dbReference type="Gene3D" id="2.130.10.130">
    <property type="entry name" value="Integrin alpha, N-terminal"/>
    <property type="match status" value="2"/>
</dbReference>
<dbReference type="Pfam" id="PF07593">
    <property type="entry name" value="UnbV_ASPIC"/>
    <property type="match status" value="1"/>
</dbReference>
<keyword evidence="6" id="KW-1185">Reference proteome</keyword>
<gene>
    <name evidence="3" type="ORF">DWB78_16405</name>
    <name evidence="4" type="ORF">SAMN05216278_3372</name>
</gene>